<dbReference type="Gene3D" id="3.30.2170.10">
    <property type="entry name" value="archaeoglobus fulgidus dsm 4304 superfamily"/>
    <property type="match status" value="1"/>
</dbReference>
<reference evidence="6 7" key="1">
    <citation type="submission" date="2021-03" db="EMBL/GenBank/DDBJ databases">
        <title>Leishmania (Mundinia) martiniquensis Genome sequencing and assembly.</title>
        <authorList>
            <person name="Almutairi H."/>
            <person name="Gatherer D."/>
        </authorList>
    </citation>
    <scope>NUCLEOTIDE SEQUENCE [LARGE SCALE GENOMIC DNA]</scope>
    <source>
        <strain evidence="6">LSCM1</strain>
    </source>
</reference>
<evidence type="ECO:0000256" key="4">
    <source>
        <dbReference type="ARBA" id="ARBA00022759"/>
    </source>
</evidence>
<protein>
    <recommendedName>
        <fullName evidence="8">Endonuclease V</fullName>
    </recommendedName>
</protein>
<accession>A0A836K8L1</accession>
<dbReference type="GO" id="GO:0005737">
    <property type="term" value="C:cytoplasm"/>
    <property type="evidence" value="ECO:0007669"/>
    <property type="project" value="UniProtKB-SubCell"/>
</dbReference>
<dbReference type="Proteomes" id="UP000673552">
    <property type="component" value="Chromosome 36"/>
</dbReference>
<dbReference type="RefSeq" id="XP_067173998.1">
    <property type="nucleotide sequence ID" value="XM_067317893.1"/>
</dbReference>
<comment type="caution">
    <text evidence="6">The sequence shown here is derived from an EMBL/GenBank/DDBJ whole genome shotgun (WGS) entry which is preliminary data.</text>
</comment>
<dbReference type="GeneID" id="92510405"/>
<organism evidence="6 7">
    <name type="scientific">Leishmania martiniquensis</name>
    <dbReference type="NCBI Taxonomy" id="1580590"/>
    <lineage>
        <taxon>Eukaryota</taxon>
        <taxon>Discoba</taxon>
        <taxon>Euglenozoa</taxon>
        <taxon>Kinetoplastea</taxon>
        <taxon>Metakinetoplastina</taxon>
        <taxon>Trypanosomatida</taxon>
        <taxon>Trypanosomatidae</taxon>
        <taxon>Leishmaniinae</taxon>
        <taxon>Leishmania</taxon>
    </lineage>
</organism>
<dbReference type="PANTHER" id="PTHR28511">
    <property type="entry name" value="ENDONUCLEASE V"/>
    <property type="match status" value="1"/>
</dbReference>
<evidence type="ECO:0000256" key="2">
    <source>
        <dbReference type="ARBA" id="ARBA00022490"/>
    </source>
</evidence>
<dbReference type="GO" id="GO:0006281">
    <property type="term" value="P:DNA repair"/>
    <property type="evidence" value="ECO:0007669"/>
    <property type="project" value="InterPro"/>
</dbReference>
<dbReference type="GO" id="GO:0003727">
    <property type="term" value="F:single-stranded RNA binding"/>
    <property type="evidence" value="ECO:0007669"/>
    <property type="project" value="TreeGrafter"/>
</dbReference>
<dbReference type="KEGG" id="lmat:92510405"/>
<dbReference type="PANTHER" id="PTHR28511:SF1">
    <property type="entry name" value="ENDONUCLEASE V"/>
    <property type="match status" value="1"/>
</dbReference>
<keyword evidence="3" id="KW-0540">Nuclease</keyword>
<dbReference type="InterPro" id="IPR007581">
    <property type="entry name" value="Endonuclease-V"/>
</dbReference>
<evidence type="ECO:0008006" key="8">
    <source>
        <dbReference type="Google" id="ProtNLM"/>
    </source>
</evidence>
<evidence type="ECO:0000313" key="7">
    <source>
        <dbReference type="Proteomes" id="UP000673552"/>
    </source>
</evidence>
<gene>
    <name evidence="6" type="ORF">LSCM1_00241</name>
</gene>
<dbReference type="EMBL" id="JAFEUZ010000036">
    <property type="protein sequence ID" value="KAG5464061.1"/>
    <property type="molecule type" value="Genomic_DNA"/>
</dbReference>
<dbReference type="Pfam" id="PF04493">
    <property type="entry name" value="Endonuclease_5"/>
    <property type="match status" value="1"/>
</dbReference>
<evidence type="ECO:0000256" key="5">
    <source>
        <dbReference type="ARBA" id="ARBA00022801"/>
    </source>
</evidence>
<evidence type="ECO:0000256" key="1">
    <source>
        <dbReference type="ARBA" id="ARBA00004496"/>
    </source>
</evidence>
<keyword evidence="7" id="KW-1185">Reference proteome</keyword>
<evidence type="ECO:0000256" key="3">
    <source>
        <dbReference type="ARBA" id="ARBA00022722"/>
    </source>
</evidence>
<proteinExistence type="predicted"/>
<keyword evidence="4" id="KW-0255">Endonuclease</keyword>
<dbReference type="GO" id="GO:0005730">
    <property type="term" value="C:nucleolus"/>
    <property type="evidence" value="ECO:0007669"/>
    <property type="project" value="TreeGrafter"/>
</dbReference>
<keyword evidence="5" id="KW-0378">Hydrolase</keyword>
<comment type="subcellular location">
    <subcellularLocation>
        <location evidence="1">Cytoplasm</location>
    </subcellularLocation>
</comment>
<sequence>MDRQQHLASKDAANAAERCEEAHVPAALPLVALRQLIERKSEWEEAQRRTALVADVPQAEYYYRHCTSGQGSAEVQANAAHNGGAAPDEGFVHRHFALPDFEASFLAMAQTGAGGSTKARGVGSARSDSSSLESPWEALRHQLRLDKARQSAAAASTYAVAPQLPALTLVGGVDISFIPGTDDGVACLAILRYPSMRHVKAYVHRCTLRVPYISGFLAFREMQPIVELFSCFREELLATRTMPQLLLVDGNGVQHPRRCGLATHLGVVLDIPAIGCSKKMLQVDGLTREAIEAALQTLIDAESNGFPLPRLLPLVGTSLPRQLYGYAVQGRLNSVKKCIYVSPGHCVGFAVATALVVTMQRHRIPEPIRIADLSSRAYISNTLASGAVTITHSRRHAPT</sequence>
<name>A0A836K8L1_9TRYP</name>
<dbReference type="CDD" id="cd06559">
    <property type="entry name" value="Endonuclease_V"/>
    <property type="match status" value="1"/>
</dbReference>
<evidence type="ECO:0000313" key="6">
    <source>
        <dbReference type="EMBL" id="KAG5464061.1"/>
    </source>
</evidence>
<keyword evidence="2" id="KW-0963">Cytoplasm</keyword>
<dbReference type="OrthoDB" id="20018at2759"/>
<dbReference type="GO" id="GO:0016891">
    <property type="term" value="F:RNA endonuclease activity producing 5'-phosphomonoesters, hydrolytic mechanism"/>
    <property type="evidence" value="ECO:0007669"/>
    <property type="project" value="TreeGrafter"/>
</dbReference>
<dbReference type="AlphaFoldDB" id="A0A836K8L1"/>